<gene>
    <name evidence="2" type="ORF">EGW08_014044</name>
</gene>
<feature type="compositionally biased region" description="Polar residues" evidence="1">
    <location>
        <begin position="19"/>
        <end position="30"/>
    </location>
</feature>
<organism evidence="2 3">
    <name type="scientific">Elysia chlorotica</name>
    <name type="common">Eastern emerald elysia</name>
    <name type="synonym">Sea slug</name>
    <dbReference type="NCBI Taxonomy" id="188477"/>
    <lineage>
        <taxon>Eukaryota</taxon>
        <taxon>Metazoa</taxon>
        <taxon>Spiralia</taxon>
        <taxon>Lophotrochozoa</taxon>
        <taxon>Mollusca</taxon>
        <taxon>Gastropoda</taxon>
        <taxon>Heterobranchia</taxon>
        <taxon>Euthyneura</taxon>
        <taxon>Panpulmonata</taxon>
        <taxon>Sacoglossa</taxon>
        <taxon>Placobranchoidea</taxon>
        <taxon>Plakobranchidae</taxon>
        <taxon>Elysia</taxon>
    </lineage>
</organism>
<feature type="compositionally biased region" description="Low complexity" evidence="1">
    <location>
        <begin position="42"/>
        <end position="52"/>
    </location>
</feature>
<dbReference type="AlphaFoldDB" id="A0A433T9D1"/>
<sequence length="170" mass="18339">MTTSSKDKSDTGSTSNTTEVTSPSPNTLSSKMAVDTPTCVLSTSVSSVESSEINVTCCDSDAEEPELSKSPNENKIPAVNDQCCELKVKALESVRHRPGTPMSLVQPVQSPMTPTSRVFHKEKEISYIPQAVLSKRNMPLPTRPYNAPGTPVMPRNLLRLATCDALETSL</sequence>
<dbReference type="EMBL" id="RQTK01000526">
    <property type="protein sequence ID" value="RUS78185.1"/>
    <property type="molecule type" value="Genomic_DNA"/>
</dbReference>
<dbReference type="Proteomes" id="UP000271974">
    <property type="component" value="Unassembled WGS sequence"/>
</dbReference>
<feature type="compositionally biased region" description="Basic and acidic residues" evidence="1">
    <location>
        <begin position="1"/>
        <end position="10"/>
    </location>
</feature>
<evidence type="ECO:0000313" key="2">
    <source>
        <dbReference type="EMBL" id="RUS78185.1"/>
    </source>
</evidence>
<comment type="caution">
    <text evidence="2">The sequence shown here is derived from an EMBL/GenBank/DDBJ whole genome shotgun (WGS) entry which is preliminary data.</text>
</comment>
<feature type="region of interest" description="Disordered" evidence="1">
    <location>
        <begin position="1"/>
        <end position="76"/>
    </location>
</feature>
<proteinExistence type="predicted"/>
<evidence type="ECO:0000313" key="3">
    <source>
        <dbReference type="Proteomes" id="UP000271974"/>
    </source>
</evidence>
<keyword evidence="3" id="KW-1185">Reference proteome</keyword>
<accession>A0A433T9D1</accession>
<name>A0A433T9D1_ELYCH</name>
<reference evidence="2 3" key="1">
    <citation type="submission" date="2019-01" db="EMBL/GenBank/DDBJ databases">
        <title>A draft genome assembly of the solar-powered sea slug Elysia chlorotica.</title>
        <authorList>
            <person name="Cai H."/>
            <person name="Li Q."/>
            <person name="Fang X."/>
            <person name="Li J."/>
            <person name="Curtis N.E."/>
            <person name="Altenburger A."/>
            <person name="Shibata T."/>
            <person name="Feng M."/>
            <person name="Maeda T."/>
            <person name="Schwartz J.A."/>
            <person name="Shigenobu S."/>
            <person name="Lundholm N."/>
            <person name="Nishiyama T."/>
            <person name="Yang H."/>
            <person name="Hasebe M."/>
            <person name="Li S."/>
            <person name="Pierce S.K."/>
            <person name="Wang J."/>
        </authorList>
    </citation>
    <scope>NUCLEOTIDE SEQUENCE [LARGE SCALE GENOMIC DNA]</scope>
    <source>
        <strain evidence="2">EC2010</strain>
        <tissue evidence="2">Whole organism of an adult</tissue>
    </source>
</reference>
<protein>
    <submittedName>
        <fullName evidence="2">Uncharacterized protein</fullName>
    </submittedName>
</protein>
<evidence type="ECO:0000256" key="1">
    <source>
        <dbReference type="SAM" id="MobiDB-lite"/>
    </source>
</evidence>